<dbReference type="InterPro" id="IPR001926">
    <property type="entry name" value="TrpB-like_PALP"/>
</dbReference>
<name>A0A6J7K078_9ZZZZ</name>
<proteinExistence type="inferred from homology"/>
<evidence type="ECO:0000256" key="2">
    <source>
        <dbReference type="ARBA" id="ARBA00008639"/>
    </source>
</evidence>
<comment type="cofactor">
    <cofactor evidence="1">
        <name>pyridoxal 5'-phosphate</name>
        <dbReference type="ChEBI" id="CHEBI:597326"/>
    </cofactor>
</comment>
<dbReference type="Pfam" id="PF00291">
    <property type="entry name" value="PALP"/>
    <property type="match status" value="1"/>
</dbReference>
<dbReference type="InterPro" id="IPR027278">
    <property type="entry name" value="ACCD_DCysDesulf"/>
</dbReference>
<dbReference type="Gene3D" id="3.40.50.1100">
    <property type="match status" value="2"/>
</dbReference>
<comment type="similarity">
    <text evidence="2">Belongs to the ACC deaminase/D-cysteine desulfhydrase family.</text>
</comment>
<dbReference type="PANTHER" id="PTHR43780">
    <property type="entry name" value="1-AMINOCYCLOPROPANE-1-CARBOXYLATE DEAMINASE-RELATED"/>
    <property type="match status" value="1"/>
</dbReference>
<organism evidence="5">
    <name type="scientific">freshwater metagenome</name>
    <dbReference type="NCBI Taxonomy" id="449393"/>
    <lineage>
        <taxon>unclassified sequences</taxon>
        <taxon>metagenomes</taxon>
        <taxon>ecological metagenomes</taxon>
    </lineage>
</organism>
<keyword evidence="3" id="KW-0663">Pyridoxal phosphate</keyword>
<accession>A0A6J7K078</accession>
<feature type="domain" description="Tryptophan synthase beta chain-like PALP" evidence="4">
    <location>
        <begin position="12"/>
        <end position="301"/>
    </location>
</feature>
<evidence type="ECO:0000259" key="4">
    <source>
        <dbReference type="Pfam" id="PF00291"/>
    </source>
</evidence>
<gene>
    <name evidence="5" type="ORF">UFOPK3772_01376</name>
</gene>
<evidence type="ECO:0000313" key="5">
    <source>
        <dbReference type="EMBL" id="CAB4948369.1"/>
    </source>
</evidence>
<dbReference type="SUPFAM" id="SSF53686">
    <property type="entry name" value="Tryptophan synthase beta subunit-like PLP-dependent enzymes"/>
    <property type="match status" value="1"/>
</dbReference>
<sequence>MNPTQRHARFPLGVRPTPLHRAIRLREDASLLLKRDDLTGFGLAGNKARPLEFLMADALARGCDVVVTGGAPASNFAGACAHAAYIAGLDCEVLVASGPASSMPLQLARACDASVRPVECDRSAVDDAIQTRAGELESQGRRPYAVPRGGATAVGALGFADAAVEVRAQLDDLGIDPSRATIVLPVGSGASLAGFMAGSAAMEIDWRVVGVSVSRPSAQMTAQVMSLSTGCSSLMGTSPAPPGAFTLVDCSQDSDALEGDGGGARLMRESEGILLDPHYGVPAFDVAMQLHATDREPVVLWQTGGLPAAIEFVGVSDSRVMGRQ</sequence>
<dbReference type="PIRSF" id="PIRSF006278">
    <property type="entry name" value="ACCD_DCysDesulf"/>
    <property type="match status" value="1"/>
</dbReference>
<dbReference type="GO" id="GO:0019148">
    <property type="term" value="F:D-cysteine desulfhydrase activity"/>
    <property type="evidence" value="ECO:0007669"/>
    <property type="project" value="TreeGrafter"/>
</dbReference>
<protein>
    <submittedName>
        <fullName evidence="5">Unannotated protein</fullName>
    </submittedName>
</protein>
<dbReference type="AlphaFoldDB" id="A0A6J7K078"/>
<evidence type="ECO:0000256" key="3">
    <source>
        <dbReference type="ARBA" id="ARBA00022898"/>
    </source>
</evidence>
<reference evidence="5" key="1">
    <citation type="submission" date="2020-05" db="EMBL/GenBank/DDBJ databases">
        <authorList>
            <person name="Chiriac C."/>
            <person name="Salcher M."/>
            <person name="Ghai R."/>
            <person name="Kavagutti S V."/>
        </authorList>
    </citation>
    <scope>NUCLEOTIDE SEQUENCE</scope>
</reference>
<evidence type="ECO:0000256" key="1">
    <source>
        <dbReference type="ARBA" id="ARBA00001933"/>
    </source>
</evidence>
<dbReference type="PANTHER" id="PTHR43780:SF2">
    <property type="entry name" value="1-AMINOCYCLOPROPANE-1-CARBOXYLATE DEAMINASE-RELATED"/>
    <property type="match status" value="1"/>
</dbReference>
<dbReference type="EMBL" id="CAFBNE010000038">
    <property type="protein sequence ID" value="CAB4948369.1"/>
    <property type="molecule type" value="Genomic_DNA"/>
</dbReference>
<dbReference type="InterPro" id="IPR036052">
    <property type="entry name" value="TrpB-like_PALP_sf"/>
</dbReference>